<accession>V4CSS9</accession>
<keyword evidence="3" id="KW-1185">Reference proteome</keyword>
<dbReference type="Proteomes" id="UP000030746">
    <property type="component" value="Unassembled WGS sequence"/>
</dbReference>
<dbReference type="PANTHER" id="PTHR19143:SF444">
    <property type="entry name" value="PROTEIN SCABROUS"/>
    <property type="match status" value="1"/>
</dbReference>
<dbReference type="HOGENOM" id="CLU_797618_0_0_1"/>
<evidence type="ECO:0000313" key="2">
    <source>
        <dbReference type="EMBL" id="ESP05605.1"/>
    </source>
</evidence>
<name>V4CSS9_LOTGI</name>
<sequence length="345" mass="39265">MLSGVSVDVQIKYKICDNKIIKIWKREKEKEAKSLKMCGILCSRLPWCRAITACPAGTGGYNCQFHYGVYFAACQSFRSDLNCKIMIETTKNTEPISAEGCANGGIWNGTNCRCLDGFASPKCERYIKDCEEGADLGYKNKPGQWDYVTTLTWSTGAPYPFETFCNYNDGKTIMFYRGFGVPINWNRTWQEYKYVLTETNEAYWMGLENIHYLTNSGTHQLQIYFTRFADSNLFGQFFYKNFKVGAESTDYQLSYSSLEVVKEPYGLQDGEPDSNTLGPINGSRPFCTWEKPGCSSALQNGGWWHDAFATQYSLTKPMEPVTVHYHGEDVQVNSISFQVYDNSRS</sequence>
<dbReference type="InterPro" id="IPR050373">
    <property type="entry name" value="Fibrinogen_C-term_domain"/>
</dbReference>
<feature type="domain" description="Fibrinogen C-terminal" evidence="1">
    <location>
        <begin position="121"/>
        <end position="256"/>
    </location>
</feature>
<dbReference type="Pfam" id="PF00147">
    <property type="entry name" value="Fibrinogen_C"/>
    <property type="match status" value="1"/>
</dbReference>
<dbReference type="InterPro" id="IPR036056">
    <property type="entry name" value="Fibrinogen-like_C"/>
</dbReference>
<dbReference type="SUPFAM" id="SSF56496">
    <property type="entry name" value="Fibrinogen C-terminal domain-like"/>
    <property type="match status" value="1"/>
</dbReference>
<dbReference type="Gene3D" id="3.90.215.10">
    <property type="entry name" value="Gamma Fibrinogen, chain A, domain 1"/>
    <property type="match status" value="1"/>
</dbReference>
<dbReference type="GO" id="GO:0005615">
    <property type="term" value="C:extracellular space"/>
    <property type="evidence" value="ECO:0007669"/>
    <property type="project" value="TreeGrafter"/>
</dbReference>
<gene>
    <name evidence="2" type="ORF">LOTGIDRAFT_152462</name>
</gene>
<dbReference type="SMART" id="SM00186">
    <property type="entry name" value="FBG"/>
    <property type="match status" value="1"/>
</dbReference>
<dbReference type="PANTHER" id="PTHR19143">
    <property type="entry name" value="FIBRINOGEN/TENASCIN/ANGIOPOEITIN"/>
    <property type="match status" value="1"/>
</dbReference>
<dbReference type="RefSeq" id="XP_009044150.1">
    <property type="nucleotide sequence ID" value="XM_009045902.1"/>
</dbReference>
<dbReference type="InterPro" id="IPR002181">
    <property type="entry name" value="Fibrinogen_a/b/g_C_dom"/>
</dbReference>
<reference evidence="2 3" key="1">
    <citation type="journal article" date="2013" name="Nature">
        <title>Insights into bilaterian evolution from three spiralian genomes.</title>
        <authorList>
            <person name="Simakov O."/>
            <person name="Marletaz F."/>
            <person name="Cho S.J."/>
            <person name="Edsinger-Gonzales E."/>
            <person name="Havlak P."/>
            <person name="Hellsten U."/>
            <person name="Kuo D.H."/>
            <person name="Larsson T."/>
            <person name="Lv J."/>
            <person name="Arendt D."/>
            <person name="Savage R."/>
            <person name="Osoegawa K."/>
            <person name="de Jong P."/>
            <person name="Grimwood J."/>
            <person name="Chapman J.A."/>
            <person name="Shapiro H."/>
            <person name="Aerts A."/>
            <person name="Otillar R.P."/>
            <person name="Terry A.Y."/>
            <person name="Boore J.L."/>
            <person name="Grigoriev I.V."/>
            <person name="Lindberg D.R."/>
            <person name="Seaver E.C."/>
            <person name="Weisblat D.A."/>
            <person name="Putnam N.H."/>
            <person name="Rokhsar D.S."/>
        </authorList>
    </citation>
    <scope>NUCLEOTIDE SEQUENCE [LARGE SCALE GENOMIC DNA]</scope>
</reference>
<dbReference type="CTD" id="20235687"/>
<dbReference type="PROSITE" id="PS51406">
    <property type="entry name" value="FIBRINOGEN_C_2"/>
    <property type="match status" value="1"/>
</dbReference>
<dbReference type="EMBL" id="KB199650">
    <property type="protein sequence ID" value="ESP05605.1"/>
    <property type="molecule type" value="Genomic_DNA"/>
</dbReference>
<proteinExistence type="predicted"/>
<dbReference type="InterPro" id="IPR014716">
    <property type="entry name" value="Fibrinogen_a/b/g_C_1"/>
</dbReference>
<evidence type="ECO:0000313" key="3">
    <source>
        <dbReference type="Proteomes" id="UP000030746"/>
    </source>
</evidence>
<dbReference type="OMA" id="MVINELM"/>
<organism evidence="2 3">
    <name type="scientific">Lottia gigantea</name>
    <name type="common">Giant owl limpet</name>
    <dbReference type="NCBI Taxonomy" id="225164"/>
    <lineage>
        <taxon>Eukaryota</taxon>
        <taxon>Metazoa</taxon>
        <taxon>Spiralia</taxon>
        <taxon>Lophotrochozoa</taxon>
        <taxon>Mollusca</taxon>
        <taxon>Gastropoda</taxon>
        <taxon>Patellogastropoda</taxon>
        <taxon>Lottioidea</taxon>
        <taxon>Lottiidae</taxon>
        <taxon>Lottia</taxon>
    </lineage>
</organism>
<dbReference type="AlphaFoldDB" id="V4CSS9"/>
<dbReference type="OrthoDB" id="6089803at2759"/>
<protein>
    <recommendedName>
        <fullName evidence="1">Fibrinogen C-terminal domain-containing protein</fullName>
    </recommendedName>
</protein>
<evidence type="ECO:0000259" key="1">
    <source>
        <dbReference type="PROSITE" id="PS51406"/>
    </source>
</evidence>
<dbReference type="KEGG" id="lgi:LOTGIDRAFT_152462"/>
<dbReference type="GeneID" id="20235687"/>